<dbReference type="Proteomes" id="UP001276659">
    <property type="component" value="Unassembled WGS sequence"/>
</dbReference>
<accession>A0AAD9ZFC7</accession>
<protein>
    <submittedName>
        <fullName evidence="1">Uncharacterized protein</fullName>
    </submittedName>
</protein>
<dbReference type="AlphaFoldDB" id="A0AAD9ZFC7"/>
<proteinExistence type="predicted"/>
<organism evidence="1 2">
    <name type="scientific">Lepraria neglecta</name>
    <dbReference type="NCBI Taxonomy" id="209136"/>
    <lineage>
        <taxon>Eukaryota</taxon>
        <taxon>Fungi</taxon>
        <taxon>Dikarya</taxon>
        <taxon>Ascomycota</taxon>
        <taxon>Pezizomycotina</taxon>
        <taxon>Lecanoromycetes</taxon>
        <taxon>OSLEUM clade</taxon>
        <taxon>Lecanoromycetidae</taxon>
        <taxon>Lecanorales</taxon>
        <taxon>Lecanorineae</taxon>
        <taxon>Stereocaulaceae</taxon>
        <taxon>Lepraria</taxon>
    </lineage>
</organism>
<dbReference type="EMBL" id="JASNWA010000003">
    <property type="protein sequence ID" value="KAK3178109.1"/>
    <property type="molecule type" value="Genomic_DNA"/>
</dbReference>
<evidence type="ECO:0000313" key="1">
    <source>
        <dbReference type="EMBL" id="KAK3178109.1"/>
    </source>
</evidence>
<evidence type="ECO:0000313" key="2">
    <source>
        <dbReference type="Proteomes" id="UP001276659"/>
    </source>
</evidence>
<reference evidence="1" key="1">
    <citation type="submission" date="2022-11" db="EMBL/GenBank/DDBJ databases">
        <title>Chromosomal genome sequence assembly and mating type (MAT) locus characterization of the leprose asexual lichenized fungus Lepraria neglecta (Nyl.) Erichsen.</title>
        <authorList>
            <person name="Allen J.L."/>
            <person name="Pfeffer B."/>
        </authorList>
    </citation>
    <scope>NUCLEOTIDE SEQUENCE</scope>
    <source>
        <strain evidence="1">Allen 5258</strain>
    </source>
</reference>
<gene>
    <name evidence="1" type="ORF">OEA41_000242</name>
</gene>
<comment type="caution">
    <text evidence="1">The sequence shown here is derived from an EMBL/GenBank/DDBJ whole genome shotgun (WGS) entry which is preliminary data.</text>
</comment>
<keyword evidence="2" id="KW-1185">Reference proteome</keyword>
<sequence length="237" mass="27309">MSDSTWHSDLSYRYKSAKNNAIIDYEEMSGALSQIEPDWENPPADIDAIRRMVYNFVSPETFKIMFQMHEDRKAVRKAAGELRREQEWLDLFFAYEFKEKLKEHGLTLEKFFDSTSSAGQDRVSEQLHTTTEDALVGLKKMCDALTTIQAEYDNFDSVWLDIRARQGDLMTQLRQQGEMDPNGSPVSLNIRAISRMIFEHLSHDLVDSADDIRQDYHAVHGAFSNLSVRFRALKAAS</sequence>
<name>A0AAD9ZFC7_9LECA</name>